<dbReference type="EMBL" id="BSCH01000004">
    <property type="protein sequence ID" value="GLG89485.1"/>
    <property type="molecule type" value="Genomic_DNA"/>
</dbReference>
<dbReference type="RefSeq" id="WP_281844605.1">
    <property type="nucleotide sequence ID" value="NZ_BSCH01000004.1"/>
</dbReference>
<evidence type="ECO:0000256" key="1">
    <source>
        <dbReference type="ARBA" id="ARBA00006068"/>
    </source>
</evidence>
<reference evidence="4" key="3">
    <citation type="journal article" date="2023" name="Int. J. Syst. Evol. Microbiol.">
        <title>Sellimonas catena sp. nov., isolated from human faeces.</title>
        <authorList>
            <person name="Hisatomi A."/>
            <person name="Ohkuma M."/>
            <person name="Sakamoto M."/>
        </authorList>
    </citation>
    <scope>NUCLEOTIDE SEQUENCE</scope>
    <source>
        <strain evidence="4">18CBH55</strain>
    </source>
</reference>
<evidence type="ECO:0000313" key="4">
    <source>
        <dbReference type="EMBL" id="GLG89485.1"/>
    </source>
</evidence>
<protein>
    <submittedName>
        <fullName evidence="4">LytR family transcriptional regulator</fullName>
    </submittedName>
</protein>
<dbReference type="InterPro" id="IPR050922">
    <property type="entry name" value="LytR/CpsA/Psr_CW_biosynth"/>
</dbReference>
<sequence length="479" mass="53000">MPQRREKKGRNTFGKVITVLQLLISAVFIGILFESGMIPMKYLIAGAVILLILFVITFGMQYIKSKIHIVGIVLSVLIIMGLACGAYYFTSMHKAISNLGDAEYKTDNMIVVVKQEDSAQSILDAESYIYGVQTTADQDNNEKMITKLTTLLGKEPNISEFDTVQEEAQALLDGRIEAAIYNEAFNSLIADEIEDYDEQVRILYQYGIDTKLEKVDQSVTEPFNVYISGIDVYGPISTNSRSDVNIIATVNPETRQVLLTTTPRDYYVVLPGVSGEQKDKLTHAGIYGVDVSMATLEQLYNTDINYYARVNFTSLIKIVDTLGGIDVNSEYAFEAGGYSFQKGVNHLNGEQALAFSRERHSFESGDNQRGKNQEAVITAIINKMLNPSMLTKAMDIMKELDDCVETNVSMDQLSKLIQMQLDSGGSWSILTDNAIGTGDSNTCYSSGSQVLYVMNQNEVSVNSISSKINRILGGEKITQ</sequence>
<organism evidence="4 5">
    <name type="scientific">Sellimonas catena</name>
    <dbReference type="NCBI Taxonomy" id="2994035"/>
    <lineage>
        <taxon>Bacteria</taxon>
        <taxon>Bacillati</taxon>
        <taxon>Bacillota</taxon>
        <taxon>Clostridia</taxon>
        <taxon>Lachnospirales</taxon>
        <taxon>Lachnospiraceae</taxon>
        <taxon>Sellimonas</taxon>
    </lineage>
</organism>
<evidence type="ECO:0000259" key="3">
    <source>
        <dbReference type="Pfam" id="PF03816"/>
    </source>
</evidence>
<evidence type="ECO:0000256" key="2">
    <source>
        <dbReference type="SAM" id="Phobius"/>
    </source>
</evidence>
<dbReference type="Gene3D" id="3.40.630.190">
    <property type="entry name" value="LCP protein"/>
    <property type="match status" value="1"/>
</dbReference>
<dbReference type="NCBIfam" id="TIGR00350">
    <property type="entry name" value="lytR_cpsA_psr"/>
    <property type="match status" value="1"/>
</dbReference>
<dbReference type="PANTHER" id="PTHR33392:SF6">
    <property type="entry name" value="POLYISOPRENYL-TEICHOIC ACID--PEPTIDOGLYCAN TEICHOIC ACID TRANSFERASE TAGU"/>
    <property type="match status" value="1"/>
</dbReference>
<dbReference type="AlphaFoldDB" id="A0A9W6CCX9"/>
<dbReference type="Pfam" id="PF03816">
    <property type="entry name" value="LytR_cpsA_psr"/>
    <property type="match status" value="1"/>
</dbReference>
<comment type="similarity">
    <text evidence="1">Belongs to the LytR/CpsA/Psr (LCP) family.</text>
</comment>
<dbReference type="PANTHER" id="PTHR33392">
    <property type="entry name" value="POLYISOPRENYL-TEICHOIC ACID--PEPTIDOGLYCAN TEICHOIC ACID TRANSFERASE TAGU"/>
    <property type="match status" value="1"/>
</dbReference>
<proteinExistence type="inferred from homology"/>
<keyword evidence="2" id="KW-0812">Transmembrane</keyword>
<reference evidence="4" key="2">
    <citation type="submission" date="2022-11" db="EMBL/GenBank/DDBJ databases">
        <title>Draft genome sequence of Sellimonas catena strain 18CBH55.</title>
        <authorList>
            <person name="Hisatomi A."/>
            <person name="Ohkuma M."/>
            <person name="Sakamoto M."/>
        </authorList>
    </citation>
    <scope>NUCLEOTIDE SEQUENCE</scope>
    <source>
        <strain evidence="4">18CBH55</strain>
    </source>
</reference>
<feature type="domain" description="Cell envelope-related transcriptional attenuator" evidence="3">
    <location>
        <begin position="241"/>
        <end position="385"/>
    </location>
</feature>
<dbReference type="Gene3D" id="3.40.190.10">
    <property type="entry name" value="Periplasmic binding protein-like II"/>
    <property type="match status" value="1"/>
</dbReference>
<accession>A0A9W6CCX9</accession>
<comment type="caution">
    <text evidence="4">The sequence shown here is derived from an EMBL/GenBank/DDBJ whole genome shotgun (WGS) entry which is preliminary data.</text>
</comment>
<evidence type="ECO:0000313" key="5">
    <source>
        <dbReference type="Proteomes" id="UP001145094"/>
    </source>
</evidence>
<reference evidence="4" key="1">
    <citation type="submission" date="2022-11" db="EMBL/GenBank/DDBJ databases">
        <title>Draft genome sequence of Sellimonas catena strain 18CBH55.</title>
        <authorList>
            <person name="Atsushi H."/>
            <person name="Moriya O."/>
            <person name="Mitsuo S."/>
        </authorList>
    </citation>
    <scope>NUCLEOTIDE SEQUENCE</scope>
    <source>
        <strain evidence="4">18CBH55</strain>
    </source>
</reference>
<feature type="transmembrane region" description="Helical" evidence="2">
    <location>
        <begin position="39"/>
        <end position="60"/>
    </location>
</feature>
<feature type="transmembrane region" description="Helical" evidence="2">
    <location>
        <begin position="67"/>
        <end position="89"/>
    </location>
</feature>
<gene>
    <name evidence="4" type="primary">cpsA_1</name>
    <name evidence="4" type="ORF">Selli2_09120</name>
</gene>
<keyword evidence="2" id="KW-1133">Transmembrane helix</keyword>
<dbReference type="Proteomes" id="UP001145094">
    <property type="component" value="Unassembled WGS sequence"/>
</dbReference>
<name>A0A9W6CCX9_9FIRM</name>
<feature type="transmembrane region" description="Helical" evidence="2">
    <location>
        <begin position="12"/>
        <end position="33"/>
    </location>
</feature>
<keyword evidence="2" id="KW-0472">Membrane</keyword>
<dbReference type="InterPro" id="IPR004474">
    <property type="entry name" value="LytR_CpsA_psr"/>
</dbReference>